<dbReference type="Proteomes" id="UP000796761">
    <property type="component" value="Unassembled WGS sequence"/>
</dbReference>
<feature type="non-terminal residue" evidence="3">
    <location>
        <position position="1"/>
    </location>
</feature>
<evidence type="ECO:0000256" key="1">
    <source>
        <dbReference type="SAM" id="MobiDB-lite"/>
    </source>
</evidence>
<dbReference type="PANTHER" id="PTHR23354">
    <property type="entry name" value="NUCLEOLAR PROTEIN 7/ESTROGEN RECEPTOR COACTIVATOR-RELATED"/>
    <property type="match status" value="1"/>
</dbReference>
<feature type="compositionally biased region" description="Pro residues" evidence="1">
    <location>
        <begin position="31"/>
        <end position="40"/>
    </location>
</feature>
<accession>A0A8K1D2R6</accession>
<dbReference type="OrthoDB" id="10065050at2759"/>
<dbReference type="InterPro" id="IPR006571">
    <property type="entry name" value="TLDc_dom"/>
</dbReference>
<evidence type="ECO:0000259" key="2">
    <source>
        <dbReference type="Pfam" id="PF07534"/>
    </source>
</evidence>
<dbReference type="EMBL" id="SWJQ01011957">
    <property type="protein sequence ID" value="TRZ04769.1"/>
    <property type="molecule type" value="Genomic_DNA"/>
</dbReference>
<feature type="domain" description="TLDc" evidence="2">
    <location>
        <begin position="69"/>
        <end position="130"/>
    </location>
</feature>
<protein>
    <recommendedName>
        <fullName evidence="2">TLDc domain-containing protein</fullName>
    </recommendedName>
</protein>
<evidence type="ECO:0000313" key="3">
    <source>
        <dbReference type="EMBL" id="TRZ04769.1"/>
    </source>
</evidence>
<sequence>VRPEAERYEWVLVQRPELAKAVPRPRQRSPSPAPPSPPGSPRHLAVPSAPGRGRLSPFLAVRHFLLPSKTASMFMAGSRDGIVIGGGGGQALALDSNLLWGRTERCETFANPPLCRENFQLQLLEVWGFQRA</sequence>
<feature type="region of interest" description="Disordered" evidence="1">
    <location>
        <begin position="19"/>
        <end position="51"/>
    </location>
</feature>
<dbReference type="PANTHER" id="PTHR23354:SF124">
    <property type="entry name" value="TBC1 DOMAIN FAMILY MEMBER 24"/>
    <property type="match status" value="1"/>
</dbReference>
<gene>
    <name evidence="3" type="ORF">HGM15179_022338</name>
</gene>
<reference evidence="3" key="1">
    <citation type="submission" date="2019-04" db="EMBL/GenBank/DDBJ databases">
        <title>Genome assembly of Zosterops borbonicus 15179.</title>
        <authorList>
            <person name="Leroy T."/>
            <person name="Anselmetti Y."/>
            <person name="Tilak M.-K."/>
            <person name="Nabholz B."/>
        </authorList>
    </citation>
    <scope>NUCLEOTIDE SEQUENCE</scope>
    <source>
        <strain evidence="3">HGM_15179</strain>
        <tissue evidence="3">Muscle</tissue>
    </source>
</reference>
<evidence type="ECO:0000313" key="4">
    <source>
        <dbReference type="Proteomes" id="UP000796761"/>
    </source>
</evidence>
<proteinExistence type="predicted"/>
<name>A0A8K1D2R6_9PASS</name>
<keyword evidence="4" id="KW-1185">Reference proteome</keyword>
<organism evidence="3 4">
    <name type="scientific">Zosterops borbonicus</name>
    <dbReference type="NCBI Taxonomy" id="364589"/>
    <lineage>
        <taxon>Eukaryota</taxon>
        <taxon>Metazoa</taxon>
        <taxon>Chordata</taxon>
        <taxon>Craniata</taxon>
        <taxon>Vertebrata</taxon>
        <taxon>Euteleostomi</taxon>
        <taxon>Archelosauria</taxon>
        <taxon>Archosauria</taxon>
        <taxon>Dinosauria</taxon>
        <taxon>Saurischia</taxon>
        <taxon>Theropoda</taxon>
        <taxon>Coelurosauria</taxon>
        <taxon>Aves</taxon>
        <taxon>Neognathae</taxon>
        <taxon>Neoaves</taxon>
        <taxon>Telluraves</taxon>
        <taxon>Australaves</taxon>
        <taxon>Passeriformes</taxon>
        <taxon>Sylvioidea</taxon>
        <taxon>Zosteropidae</taxon>
        <taxon>Zosterops</taxon>
    </lineage>
</organism>
<comment type="caution">
    <text evidence="3">The sequence shown here is derived from an EMBL/GenBank/DDBJ whole genome shotgun (WGS) entry which is preliminary data.</text>
</comment>
<dbReference type="Pfam" id="PF07534">
    <property type="entry name" value="TLD"/>
    <property type="match status" value="1"/>
</dbReference>
<dbReference type="AlphaFoldDB" id="A0A8K1D2R6"/>